<keyword evidence="1" id="KW-0812">Transmembrane</keyword>
<protein>
    <submittedName>
        <fullName evidence="2">Uncharacterized protein</fullName>
    </submittedName>
</protein>
<sequence>MAGLVFGLFSLSVILLVATFGTIMAVQKTASYPPKHVLRKRAATFGFSAVMVFFLAFILYYVT</sequence>
<dbReference type="Proteomes" id="UP001595752">
    <property type="component" value="Unassembled WGS sequence"/>
</dbReference>
<keyword evidence="1" id="KW-1133">Transmembrane helix</keyword>
<evidence type="ECO:0000256" key="1">
    <source>
        <dbReference type="SAM" id="Phobius"/>
    </source>
</evidence>
<dbReference type="RefSeq" id="WP_377914635.1">
    <property type="nucleotide sequence ID" value="NZ_JBHRZT010000043.1"/>
</dbReference>
<dbReference type="InterPro" id="IPR058724">
    <property type="entry name" value="YhzF"/>
</dbReference>
<keyword evidence="1" id="KW-0472">Membrane</keyword>
<keyword evidence="3" id="KW-1185">Reference proteome</keyword>
<reference evidence="3" key="1">
    <citation type="journal article" date="2019" name="Int. J. Syst. Evol. Microbiol.">
        <title>The Global Catalogue of Microorganisms (GCM) 10K type strain sequencing project: providing services to taxonomists for standard genome sequencing and annotation.</title>
        <authorList>
            <consortium name="The Broad Institute Genomics Platform"/>
            <consortium name="The Broad Institute Genome Sequencing Center for Infectious Disease"/>
            <person name="Wu L."/>
            <person name="Ma J."/>
        </authorList>
    </citation>
    <scope>NUCLEOTIDE SEQUENCE [LARGE SCALE GENOMIC DNA]</scope>
    <source>
        <strain evidence="3">CCUG 61889</strain>
    </source>
</reference>
<dbReference type="EMBL" id="JBHRZT010000043">
    <property type="protein sequence ID" value="MFC3883799.1"/>
    <property type="molecule type" value="Genomic_DNA"/>
</dbReference>
<feature type="transmembrane region" description="Helical" evidence="1">
    <location>
        <begin position="42"/>
        <end position="62"/>
    </location>
</feature>
<comment type="caution">
    <text evidence="2">The sequence shown here is derived from an EMBL/GenBank/DDBJ whole genome shotgun (WGS) entry which is preliminary data.</text>
</comment>
<organism evidence="2 3">
    <name type="scientific">Bacillus songklensis</name>
    <dbReference type="NCBI Taxonomy" id="1069116"/>
    <lineage>
        <taxon>Bacteria</taxon>
        <taxon>Bacillati</taxon>
        <taxon>Bacillota</taxon>
        <taxon>Bacilli</taxon>
        <taxon>Bacillales</taxon>
        <taxon>Bacillaceae</taxon>
        <taxon>Bacillus</taxon>
    </lineage>
</organism>
<evidence type="ECO:0000313" key="3">
    <source>
        <dbReference type="Proteomes" id="UP001595752"/>
    </source>
</evidence>
<proteinExistence type="predicted"/>
<dbReference type="Pfam" id="PF26302">
    <property type="entry name" value="YhzF"/>
    <property type="match status" value="1"/>
</dbReference>
<accession>A0ABV8B3Q7</accession>
<feature type="transmembrane region" description="Helical" evidence="1">
    <location>
        <begin position="6"/>
        <end position="26"/>
    </location>
</feature>
<gene>
    <name evidence="2" type="ORF">ACFOU2_09910</name>
</gene>
<name>A0ABV8B3Q7_9BACI</name>
<evidence type="ECO:0000313" key="2">
    <source>
        <dbReference type="EMBL" id="MFC3883799.1"/>
    </source>
</evidence>